<feature type="compositionally biased region" description="Polar residues" evidence="1">
    <location>
        <begin position="136"/>
        <end position="150"/>
    </location>
</feature>
<feature type="region of interest" description="Disordered" evidence="1">
    <location>
        <begin position="317"/>
        <end position="499"/>
    </location>
</feature>
<feature type="region of interest" description="Disordered" evidence="1">
    <location>
        <begin position="136"/>
        <end position="224"/>
    </location>
</feature>
<organism evidence="2 3">
    <name type="scientific">Saitoella complicata (strain BCRC 22490 / CBS 7301 / JCM 7358 / NBRC 10748 / NRRL Y-17804)</name>
    <dbReference type="NCBI Taxonomy" id="698492"/>
    <lineage>
        <taxon>Eukaryota</taxon>
        <taxon>Fungi</taxon>
        <taxon>Dikarya</taxon>
        <taxon>Ascomycota</taxon>
        <taxon>Taphrinomycotina</taxon>
        <taxon>Taphrinomycotina incertae sedis</taxon>
        <taxon>Saitoella</taxon>
    </lineage>
</organism>
<feature type="compositionally biased region" description="Polar residues" evidence="1">
    <location>
        <begin position="389"/>
        <end position="405"/>
    </location>
</feature>
<proteinExistence type="predicted"/>
<feature type="compositionally biased region" description="Polar residues" evidence="1">
    <location>
        <begin position="80"/>
        <end position="99"/>
    </location>
</feature>
<name>A0A0E9NJ38_SAICN</name>
<evidence type="ECO:0000313" key="3">
    <source>
        <dbReference type="Proteomes" id="UP000033140"/>
    </source>
</evidence>
<reference evidence="2 3" key="3">
    <citation type="journal article" date="2015" name="Genome Announc.">
        <title>Draft Genome Sequence of the Archiascomycetous Yeast Saitoella complicata.</title>
        <authorList>
            <person name="Yamauchi K."/>
            <person name="Kondo S."/>
            <person name="Hamamoto M."/>
            <person name="Takahashi Y."/>
            <person name="Ogura Y."/>
            <person name="Hayashi T."/>
            <person name="Nishida H."/>
        </authorList>
    </citation>
    <scope>NUCLEOTIDE SEQUENCE [LARGE SCALE GENOMIC DNA]</scope>
    <source>
        <strain evidence="2 3">NRRL Y-17804</strain>
    </source>
</reference>
<accession>A0A0E9NJ38</accession>
<reference evidence="2 3" key="2">
    <citation type="journal article" date="2014" name="J. Gen. Appl. Microbiol.">
        <title>The early diverging ascomycetous budding yeast Saitoella complicata has three histone deacetylases belonging to the Clr6, Hos2, and Rpd3 lineages.</title>
        <authorList>
            <person name="Nishida H."/>
            <person name="Matsumoto T."/>
            <person name="Kondo S."/>
            <person name="Hamamoto M."/>
            <person name="Yoshikawa H."/>
        </authorList>
    </citation>
    <scope>NUCLEOTIDE SEQUENCE [LARGE SCALE GENOMIC DNA]</scope>
    <source>
        <strain evidence="2 3">NRRL Y-17804</strain>
    </source>
</reference>
<feature type="compositionally biased region" description="Acidic residues" evidence="1">
    <location>
        <begin position="175"/>
        <end position="191"/>
    </location>
</feature>
<dbReference type="STRING" id="698492.A0A0E9NJ38"/>
<feature type="region of interest" description="Disordered" evidence="1">
    <location>
        <begin position="50"/>
        <end position="120"/>
    </location>
</feature>
<comment type="caution">
    <text evidence="2">The sequence shown here is derived from an EMBL/GenBank/DDBJ whole genome shotgun (WGS) entry which is preliminary data.</text>
</comment>
<dbReference type="EMBL" id="BACD03000026">
    <property type="protein sequence ID" value="GAO49872.1"/>
    <property type="molecule type" value="Genomic_DNA"/>
</dbReference>
<reference evidence="2 3" key="1">
    <citation type="journal article" date="2011" name="J. Gen. Appl. Microbiol.">
        <title>Draft genome sequencing of the enigmatic yeast Saitoella complicata.</title>
        <authorList>
            <person name="Nishida H."/>
            <person name="Hamamoto M."/>
            <person name="Sugiyama J."/>
        </authorList>
    </citation>
    <scope>NUCLEOTIDE SEQUENCE [LARGE SCALE GENOMIC DNA]</scope>
    <source>
        <strain evidence="2 3">NRRL Y-17804</strain>
    </source>
</reference>
<keyword evidence="3" id="KW-1185">Reference proteome</keyword>
<feature type="compositionally biased region" description="Gly residues" evidence="1">
    <location>
        <begin position="459"/>
        <end position="468"/>
    </location>
</feature>
<dbReference type="Proteomes" id="UP000033140">
    <property type="component" value="Unassembled WGS sequence"/>
</dbReference>
<feature type="compositionally biased region" description="Polar residues" evidence="1">
    <location>
        <begin position="356"/>
        <end position="379"/>
    </location>
</feature>
<evidence type="ECO:0000313" key="2">
    <source>
        <dbReference type="EMBL" id="GAO49872.1"/>
    </source>
</evidence>
<gene>
    <name evidence="2" type="ORF">G7K_4009-t1</name>
</gene>
<feature type="compositionally biased region" description="Low complexity" evidence="1">
    <location>
        <begin position="411"/>
        <end position="422"/>
    </location>
</feature>
<protein>
    <submittedName>
        <fullName evidence="2">Uncharacterized protein</fullName>
    </submittedName>
</protein>
<feature type="compositionally biased region" description="Low complexity" evidence="1">
    <location>
        <begin position="100"/>
        <end position="113"/>
    </location>
</feature>
<dbReference type="AlphaFoldDB" id="A0A0E9NJ38"/>
<sequence length="499" mass="54417">MCEELRRGSDLGSTDSCWKDVWQWFLALIGVFEGFISSKLDTTNEKEMCTRLSSHTKHQNQNQHHTTDDHRTMALPQGLPGSTPSTPARRPTSNTRMTVTSSPAGPTTGTGASPAPPPLLEAYSFARRPNRCTNLHQSTTIESSPVTPATSDRPEFSFLNSGSFGSPTRFRSMDLDDDSEEDSESDEEEDHDPAAQGNVPAEMRVRSKSFSSQKGESPRVDREKLRGLVSGNGTPVKIEKSVPYSVRSEPLQRVFMRRSNLLPKPKSLSRVAASLADETHPFDFEVKREAALTNMLSKEPTTDSEVSVDPVDELLDAESWSMRDHDSASLSASGSVRDKGHRSEMDDESMADDIPTPSNTESSCGTPSENPNNRPTTPSFPWAQPLPAMSTTSTPINFSRQQSENIPMVNSGPLASSPASSGTFFPPSLPRRKRKSMHEDTRFEPYGNMKRRAVSPGLNGSGSSGPGGPIKAESPVQKKTQPVGGIGDTNEGIMRMSLF</sequence>
<evidence type="ECO:0000256" key="1">
    <source>
        <dbReference type="SAM" id="MobiDB-lite"/>
    </source>
</evidence>